<organism evidence="1 2">
    <name type="scientific">Pristionchus entomophagus</name>
    <dbReference type="NCBI Taxonomy" id="358040"/>
    <lineage>
        <taxon>Eukaryota</taxon>
        <taxon>Metazoa</taxon>
        <taxon>Ecdysozoa</taxon>
        <taxon>Nematoda</taxon>
        <taxon>Chromadorea</taxon>
        <taxon>Rhabditida</taxon>
        <taxon>Rhabditina</taxon>
        <taxon>Diplogasteromorpha</taxon>
        <taxon>Diplogasteroidea</taxon>
        <taxon>Neodiplogasteridae</taxon>
        <taxon>Pristionchus</taxon>
    </lineage>
</organism>
<accession>A0AAV5SCX8</accession>
<dbReference type="Proteomes" id="UP001432027">
    <property type="component" value="Unassembled WGS sequence"/>
</dbReference>
<dbReference type="AlphaFoldDB" id="A0AAV5SCX8"/>
<comment type="caution">
    <text evidence="1">The sequence shown here is derived from an EMBL/GenBank/DDBJ whole genome shotgun (WGS) entry which is preliminary data.</text>
</comment>
<gene>
    <name evidence="1" type="ORF">PENTCL1PPCAC_3356</name>
</gene>
<proteinExistence type="predicted"/>
<name>A0AAV5SCX8_9BILA</name>
<feature type="non-terminal residue" evidence="1">
    <location>
        <position position="1"/>
    </location>
</feature>
<reference evidence="1" key="1">
    <citation type="submission" date="2023-10" db="EMBL/GenBank/DDBJ databases">
        <title>Genome assembly of Pristionchus species.</title>
        <authorList>
            <person name="Yoshida K."/>
            <person name="Sommer R.J."/>
        </authorList>
    </citation>
    <scope>NUCLEOTIDE SEQUENCE</scope>
    <source>
        <strain evidence="1">RS0144</strain>
    </source>
</reference>
<sequence length="81" mass="9511">SWCVEWVVLTSPVENRCYTAEFHNWITKNKVTASTAQTLKNKYTTRKMESHHQPWKQQTGWNAQLSAYTLLFNTSSIAMMR</sequence>
<keyword evidence="2" id="KW-1185">Reference proteome</keyword>
<dbReference type="EMBL" id="BTSX01000001">
    <property type="protein sequence ID" value="GMS81181.1"/>
    <property type="molecule type" value="Genomic_DNA"/>
</dbReference>
<evidence type="ECO:0000313" key="2">
    <source>
        <dbReference type="Proteomes" id="UP001432027"/>
    </source>
</evidence>
<protein>
    <submittedName>
        <fullName evidence="1">Uncharacterized protein</fullName>
    </submittedName>
</protein>
<evidence type="ECO:0000313" key="1">
    <source>
        <dbReference type="EMBL" id="GMS81181.1"/>
    </source>
</evidence>